<feature type="transmembrane region" description="Helical" evidence="5">
    <location>
        <begin position="193"/>
        <end position="212"/>
    </location>
</feature>
<proteinExistence type="predicted"/>
<reference evidence="8" key="1">
    <citation type="submission" date="2024-02" db="UniProtKB">
        <authorList>
            <consortium name="WormBaseParasite"/>
        </authorList>
    </citation>
    <scope>IDENTIFICATION</scope>
</reference>
<feature type="transmembrane region" description="Helical" evidence="5">
    <location>
        <begin position="111"/>
        <end position="133"/>
    </location>
</feature>
<feature type="transmembrane region" description="Helical" evidence="5">
    <location>
        <begin position="153"/>
        <end position="173"/>
    </location>
</feature>
<feature type="transmembrane region" description="Helical" evidence="5">
    <location>
        <begin position="317"/>
        <end position="338"/>
    </location>
</feature>
<dbReference type="Pfam" id="PF10324">
    <property type="entry name" value="7TM_GPCR_Srw"/>
    <property type="match status" value="1"/>
</dbReference>
<evidence type="ECO:0000313" key="7">
    <source>
        <dbReference type="Proteomes" id="UP000887575"/>
    </source>
</evidence>
<dbReference type="PROSITE" id="PS50262">
    <property type="entry name" value="G_PROTEIN_RECEP_F1_2"/>
    <property type="match status" value="1"/>
</dbReference>
<evidence type="ECO:0000256" key="2">
    <source>
        <dbReference type="ARBA" id="ARBA00022692"/>
    </source>
</evidence>
<feature type="transmembrane region" description="Helical" evidence="5">
    <location>
        <begin position="265"/>
        <end position="286"/>
    </location>
</feature>
<dbReference type="InterPro" id="IPR017452">
    <property type="entry name" value="GPCR_Rhodpsn_7TM"/>
</dbReference>
<evidence type="ECO:0000256" key="1">
    <source>
        <dbReference type="ARBA" id="ARBA00004370"/>
    </source>
</evidence>
<dbReference type="WBParaSite" id="MBELARI_LOCUS10840">
    <property type="protein sequence ID" value="MBELARI_LOCUS10840"/>
    <property type="gene ID" value="MBELARI_LOCUS10840"/>
</dbReference>
<accession>A0AAF3EA87</accession>
<keyword evidence="2 5" id="KW-0812">Transmembrane</keyword>
<evidence type="ECO:0000256" key="3">
    <source>
        <dbReference type="ARBA" id="ARBA00022989"/>
    </source>
</evidence>
<dbReference type="GO" id="GO:0008528">
    <property type="term" value="F:G protein-coupled peptide receptor activity"/>
    <property type="evidence" value="ECO:0007669"/>
    <property type="project" value="InterPro"/>
</dbReference>
<dbReference type="CDD" id="cd14978">
    <property type="entry name" value="7tmA_FMRFamide_R-like"/>
    <property type="match status" value="1"/>
</dbReference>
<organism evidence="7 8">
    <name type="scientific">Mesorhabditis belari</name>
    <dbReference type="NCBI Taxonomy" id="2138241"/>
    <lineage>
        <taxon>Eukaryota</taxon>
        <taxon>Metazoa</taxon>
        <taxon>Ecdysozoa</taxon>
        <taxon>Nematoda</taxon>
        <taxon>Chromadorea</taxon>
        <taxon>Rhabditida</taxon>
        <taxon>Rhabditina</taxon>
        <taxon>Rhabditomorpha</taxon>
        <taxon>Rhabditoidea</taxon>
        <taxon>Rhabditidae</taxon>
        <taxon>Mesorhabditinae</taxon>
        <taxon>Mesorhabditis</taxon>
    </lineage>
</organism>
<sequence length="469" mass="52342">MSTLISSTFASTQTSLPFTESWFSSSSLDSTWMETTTLSPSVSSSVSPMAPPLPDPALKCLGERQMMLSVHGLSNVLIGYVVPVIALFGISGNILNLTVLLAKNMRTRSNVLLACLAVADVVFLLCMLPDAMANYRYFSFNNLFRKFYLTNKIHLLHLLNWSSAAAIWLILIICSERLIGIRYPLSVRKHKSLLSPPFLVSMTVLLTGLLTFHHNISYKCEWRNFCNGTQYHSMCFHVDGPAWFRNQPNPTPQWIRLYVRCSLEIQAVCVVFIPVLLVFISNLLLIATMRRRARFLAVGAGGGEMTDQHRARTEHKVTLTVCAIVTCFTITQGPSAVIPVVSSLSGVPIEKFAKETTIVTTMVVVGKALNFILFCLSSASFRQRLLFRTKGTLLRRKRTAARMALHITREYETLSTRVHSSSDPKTPLVSGTFSAFHEGTKPRRAHSMNSRVVQIEMQSSPREHSGSVY</sequence>
<comment type="subcellular location">
    <subcellularLocation>
        <location evidence="1">Membrane</location>
    </subcellularLocation>
</comment>
<dbReference type="PANTHER" id="PTHR46895:SF3">
    <property type="entry name" value="G-PROTEIN COUPLED RECEPTOR F59B2.13-RELATED"/>
    <property type="match status" value="1"/>
</dbReference>
<name>A0AAF3EA87_9BILA</name>
<evidence type="ECO:0000256" key="4">
    <source>
        <dbReference type="ARBA" id="ARBA00023136"/>
    </source>
</evidence>
<dbReference type="InterPro" id="IPR019427">
    <property type="entry name" value="7TM_GPCR_serpentine_rcpt_Srw"/>
</dbReference>
<dbReference type="PRINTS" id="PR00237">
    <property type="entry name" value="GPCRRHODOPSN"/>
</dbReference>
<dbReference type="AlphaFoldDB" id="A0AAF3EA87"/>
<dbReference type="GO" id="GO:0016020">
    <property type="term" value="C:membrane"/>
    <property type="evidence" value="ECO:0007669"/>
    <property type="project" value="UniProtKB-SubCell"/>
</dbReference>
<feature type="domain" description="G-protein coupled receptors family 1 profile" evidence="6">
    <location>
        <begin position="92"/>
        <end position="374"/>
    </location>
</feature>
<dbReference type="PANTHER" id="PTHR46895">
    <property type="entry name" value="PROTEIN CBG20548-RELATED"/>
    <property type="match status" value="1"/>
</dbReference>
<dbReference type="Gene3D" id="1.20.1070.10">
    <property type="entry name" value="Rhodopsin 7-helix transmembrane proteins"/>
    <property type="match status" value="1"/>
</dbReference>
<keyword evidence="3 5" id="KW-1133">Transmembrane helix</keyword>
<evidence type="ECO:0000256" key="5">
    <source>
        <dbReference type="SAM" id="Phobius"/>
    </source>
</evidence>
<keyword evidence="4 5" id="KW-0472">Membrane</keyword>
<feature type="transmembrane region" description="Helical" evidence="5">
    <location>
        <begin position="77"/>
        <end position="99"/>
    </location>
</feature>
<protein>
    <submittedName>
        <fullName evidence="8">G-protein coupled receptors family 1 profile domain-containing protein</fullName>
    </submittedName>
</protein>
<dbReference type="SUPFAM" id="SSF81321">
    <property type="entry name" value="Family A G protein-coupled receptor-like"/>
    <property type="match status" value="1"/>
</dbReference>
<evidence type="ECO:0000313" key="8">
    <source>
        <dbReference type="WBParaSite" id="MBELARI_LOCUS10840"/>
    </source>
</evidence>
<evidence type="ECO:0000259" key="6">
    <source>
        <dbReference type="PROSITE" id="PS50262"/>
    </source>
</evidence>
<keyword evidence="7" id="KW-1185">Reference proteome</keyword>
<dbReference type="InterPro" id="IPR000276">
    <property type="entry name" value="GPCR_Rhodpsn"/>
</dbReference>
<dbReference type="Proteomes" id="UP000887575">
    <property type="component" value="Unassembled WGS sequence"/>
</dbReference>
<feature type="transmembrane region" description="Helical" evidence="5">
    <location>
        <begin position="358"/>
        <end position="381"/>
    </location>
</feature>